<evidence type="ECO:0000313" key="2">
    <source>
        <dbReference type="EMBL" id="EDN78462.1"/>
    </source>
</evidence>
<feature type="transmembrane region" description="Helical" evidence="1">
    <location>
        <begin position="54"/>
        <end position="75"/>
    </location>
</feature>
<sequence length="77" mass="8842">MFFGICCLIAQQSGYTNVWHTRCLSFSIPTLALSKSGHRSKRFSFLSACLIRKLPCFLFTFIILRFSPIAILIFFTI</sequence>
<evidence type="ECO:0000313" key="3">
    <source>
        <dbReference type="Proteomes" id="UP000004410"/>
    </source>
</evidence>
<gene>
    <name evidence="2" type="ORF">RUMGNA_01199</name>
</gene>
<proteinExistence type="predicted"/>
<accession>A7B0X3</accession>
<reference evidence="2 3" key="2">
    <citation type="submission" date="2007-06" db="EMBL/GenBank/DDBJ databases">
        <title>Draft genome sequence of Ruminococcus gnavus (ATCC 29149).</title>
        <authorList>
            <person name="Sudarsanam P."/>
            <person name="Ley R."/>
            <person name="Guruge J."/>
            <person name="Turnbaugh P.J."/>
            <person name="Mahowald M."/>
            <person name="Liep D."/>
            <person name="Gordon J."/>
        </authorList>
    </citation>
    <scope>NUCLEOTIDE SEQUENCE [LARGE SCALE GENOMIC DNA]</scope>
    <source>
        <strain evidence="2 3">ATCC 29149</strain>
    </source>
</reference>
<dbReference type="Proteomes" id="UP000004410">
    <property type="component" value="Unassembled WGS sequence"/>
</dbReference>
<protein>
    <submittedName>
        <fullName evidence="2">Uncharacterized protein</fullName>
    </submittedName>
</protein>
<evidence type="ECO:0000256" key="1">
    <source>
        <dbReference type="SAM" id="Phobius"/>
    </source>
</evidence>
<keyword evidence="1" id="KW-0472">Membrane</keyword>
<dbReference type="AlphaFoldDB" id="A7B0X3"/>
<keyword evidence="1" id="KW-0812">Transmembrane</keyword>
<name>A7B0X3_MEDG7</name>
<dbReference type="EMBL" id="AAYG02000010">
    <property type="protein sequence ID" value="EDN78462.1"/>
    <property type="molecule type" value="Genomic_DNA"/>
</dbReference>
<keyword evidence="1" id="KW-1133">Transmembrane helix</keyword>
<reference evidence="2 3" key="1">
    <citation type="submission" date="2007-04" db="EMBL/GenBank/DDBJ databases">
        <authorList>
            <person name="Fulton L."/>
            <person name="Clifton S."/>
            <person name="Fulton B."/>
            <person name="Xu J."/>
            <person name="Minx P."/>
            <person name="Pepin K.H."/>
            <person name="Johnson M."/>
            <person name="Thiruvilangam P."/>
            <person name="Bhonagiri V."/>
            <person name="Nash W.E."/>
            <person name="Mardis E.R."/>
            <person name="Wilson R.K."/>
        </authorList>
    </citation>
    <scope>NUCLEOTIDE SEQUENCE [LARGE SCALE GENOMIC DNA]</scope>
    <source>
        <strain evidence="2 3">ATCC 29149</strain>
    </source>
</reference>
<organism evidence="2 3">
    <name type="scientific">Mediterraneibacter gnavus (strain ATCC 29149 / DSM 114966 / JCM 6515 / VPI C7-9)</name>
    <name type="common">Ruminococcus gnavus</name>
    <dbReference type="NCBI Taxonomy" id="411470"/>
    <lineage>
        <taxon>Bacteria</taxon>
        <taxon>Bacillati</taxon>
        <taxon>Bacillota</taxon>
        <taxon>Clostridia</taxon>
        <taxon>Lachnospirales</taxon>
        <taxon>Lachnospiraceae</taxon>
        <taxon>Mediterraneibacter</taxon>
    </lineage>
</organism>
<dbReference type="PaxDb" id="411470-RUMGNA_01199"/>
<comment type="caution">
    <text evidence="2">The sequence shown here is derived from an EMBL/GenBank/DDBJ whole genome shotgun (WGS) entry which is preliminary data.</text>
</comment>